<accession>A0A2K1X2T6</accession>
<keyword evidence="1" id="KW-0472">Membrane</keyword>
<evidence type="ECO:0000313" key="2">
    <source>
        <dbReference type="EMBL" id="PNS95096.1"/>
    </source>
</evidence>
<dbReference type="EMBL" id="CM009306">
    <property type="protein sequence ID" value="PNS95096.1"/>
    <property type="molecule type" value="Genomic_DNA"/>
</dbReference>
<feature type="transmembrane region" description="Helical" evidence="1">
    <location>
        <begin position="29"/>
        <end position="45"/>
    </location>
</feature>
<dbReference type="Proteomes" id="UP000006729">
    <property type="component" value="Chromosome 17"/>
</dbReference>
<evidence type="ECO:0000313" key="3">
    <source>
        <dbReference type="Proteomes" id="UP000006729"/>
    </source>
</evidence>
<dbReference type="AlphaFoldDB" id="A0A2K1X2T6"/>
<organism evidence="2 3">
    <name type="scientific">Populus trichocarpa</name>
    <name type="common">Western balsam poplar</name>
    <name type="synonym">Populus balsamifera subsp. trichocarpa</name>
    <dbReference type="NCBI Taxonomy" id="3694"/>
    <lineage>
        <taxon>Eukaryota</taxon>
        <taxon>Viridiplantae</taxon>
        <taxon>Streptophyta</taxon>
        <taxon>Embryophyta</taxon>
        <taxon>Tracheophyta</taxon>
        <taxon>Spermatophyta</taxon>
        <taxon>Magnoliopsida</taxon>
        <taxon>eudicotyledons</taxon>
        <taxon>Gunneridae</taxon>
        <taxon>Pentapetalae</taxon>
        <taxon>rosids</taxon>
        <taxon>fabids</taxon>
        <taxon>Malpighiales</taxon>
        <taxon>Salicaceae</taxon>
        <taxon>Saliceae</taxon>
        <taxon>Populus</taxon>
    </lineage>
</organism>
<evidence type="ECO:0000256" key="1">
    <source>
        <dbReference type="SAM" id="Phobius"/>
    </source>
</evidence>
<sequence>MCTDVCEHKMKAFSLLNEESTKAILPSKALKFVIAWSFFTVVLCCKDMMSLSSFDSSHYYFYFGCKIRDSCLCVQGFA</sequence>
<keyword evidence="1" id="KW-1133">Transmembrane helix</keyword>
<gene>
    <name evidence="2" type="ORF">POPTR_017G037800</name>
</gene>
<name>A0A2K1X2T6_POPTR</name>
<reference evidence="2 3" key="1">
    <citation type="journal article" date="2006" name="Science">
        <title>The genome of black cottonwood, Populus trichocarpa (Torr. &amp; Gray).</title>
        <authorList>
            <person name="Tuskan G.A."/>
            <person name="Difazio S."/>
            <person name="Jansson S."/>
            <person name="Bohlmann J."/>
            <person name="Grigoriev I."/>
            <person name="Hellsten U."/>
            <person name="Putnam N."/>
            <person name="Ralph S."/>
            <person name="Rombauts S."/>
            <person name="Salamov A."/>
            <person name="Schein J."/>
            <person name="Sterck L."/>
            <person name="Aerts A."/>
            <person name="Bhalerao R.R."/>
            <person name="Bhalerao R.P."/>
            <person name="Blaudez D."/>
            <person name="Boerjan W."/>
            <person name="Brun A."/>
            <person name="Brunner A."/>
            <person name="Busov V."/>
            <person name="Campbell M."/>
            <person name="Carlson J."/>
            <person name="Chalot M."/>
            <person name="Chapman J."/>
            <person name="Chen G.L."/>
            <person name="Cooper D."/>
            <person name="Coutinho P.M."/>
            <person name="Couturier J."/>
            <person name="Covert S."/>
            <person name="Cronk Q."/>
            <person name="Cunningham R."/>
            <person name="Davis J."/>
            <person name="Degroeve S."/>
            <person name="Dejardin A."/>
            <person name="Depamphilis C."/>
            <person name="Detter J."/>
            <person name="Dirks B."/>
            <person name="Dubchak I."/>
            <person name="Duplessis S."/>
            <person name="Ehlting J."/>
            <person name="Ellis B."/>
            <person name="Gendler K."/>
            <person name="Goodstein D."/>
            <person name="Gribskov M."/>
            <person name="Grimwood J."/>
            <person name="Groover A."/>
            <person name="Gunter L."/>
            <person name="Hamberger B."/>
            <person name="Heinze B."/>
            <person name="Helariutta Y."/>
            <person name="Henrissat B."/>
            <person name="Holligan D."/>
            <person name="Holt R."/>
            <person name="Huang W."/>
            <person name="Islam-Faridi N."/>
            <person name="Jones S."/>
            <person name="Jones-Rhoades M."/>
            <person name="Jorgensen R."/>
            <person name="Joshi C."/>
            <person name="Kangasjarvi J."/>
            <person name="Karlsson J."/>
            <person name="Kelleher C."/>
            <person name="Kirkpatrick R."/>
            <person name="Kirst M."/>
            <person name="Kohler A."/>
            <person name="Kalluri U."/>
            <person name="Larimer F."/>
            <person name="Leebens-Mack J."/>
            <person name="Leple J.C."/>
            <person name="Locascio P."/>
            <person name="Lou Y."/>
            <person name="Lucas S."/>
            <person name="Martin F."/>
            <person name="Montanini B."/>
            <person name="Napoli C."/>
            <person name="Nelson D.R."/>
            <person name="Nelson C."/>
            <person name="Nieminen K."/>
            <person name="Nilsson O."/>
            <person name="Pereda V."/>
            <person name="Peter G."/>
            <person name="Philippe R."/>
            <person name="Pilate G."/>
            <person name="Poliakov A."/>
            <person name="Razumovskaya J."/>
            <person name="Richardson P."/>
            <person name="Rinaldi C."/>
            <person name="Ritland K."/>
            <person name="Rouze P."/>
            <person name="Ryaboy D."/>
            <person name="Schmutz J."/>
            <person name="Schrader J."/>
            <person name="Segerman B."/>
            <person name="Shin H."/>
            <person name="Siddiqui A."/>
            <person name="Sterky F."/>
            <person name="Terry A."/>
            <person name="Tsai C.J."/>
            <person name="Uberbacher E."/>
            <person name="Unneberg P."/>
            <person name="Vahala J."/>
            <person name="Wall K."/>
            <person name="Wessler S."/>
            <person name="Yang G."/>
            <person name="Yin T."/>
            <person name="Douglas C."/>
            <person name="Marra M."/>
            <person name="Sandberg G."/>
            <person name="Van de Peer Y."/>
            <person name="Rokhsar D."/>
        </authorList>
    </citation>
    <scope>NUCLEOTIDE SEQUENCE [LARGE SCALE GENOMIC DNA]</scope>
    <source>
        <strain evidence="3">cv. Nisqually</strain>
    </source>
</reference>
<protein>
    <submittedName>
        <fullName evidence="2">Uncharacterized protein</fullName>
    </submittedName>
</protein>
<keyword evidence="3" id="KW-1185">Reference proteome</keyword>
<dbReference type="InParanoid" id="A0A2K1X2T6"/>
<proteinExistence type="predicted"/>
<keyword evidence="1" id="KW-0812">Transmembrane</keyword>